<feature type="domain" description="L,D-TPase catalytic" evidence="10">
    <location>
        <begin position="248"/>
        <end position="373"/>
    </location>
</feature>
<dbReference type="InterPro" id="IPR006311">
    <property type="entry name" value="TAT_signal"/>
</dbReference>
<evidence type="ECO:0000256" key="9">
    <source>
        <dbReference type="SAM" id="SignalP"/>
    </source>
</evidence>
<proteinExistence type="predicted"/>
<accession>A0ABY5YVR8</accession>
<evidence type="ECO:0000256" key="8">
    <source>
        <dbReference type="SAM" id="MobiDB-lite"/>
    </source>
</evidence>
<keyword evidence="3 7" id="KW-0133">Cell shape</keyword>
<dbReference type="Pfam" id="PF17964">
    <property type="entry name" value="Big_10"/>
    <property type="match status" value="1"/>
</dbReference>
<dbReference type="CDD" id="cd16913">
    <property type="entry name" value="YkuD_like"/>
    <property type="match status" value="1"/>
</dbReference>
<evidence type="ECO:0000259" key="10">
    <source>
        <dbReference type="PROSITE" id="PS52029"/>
    </source>
</evidence>
<keyword evidence="9" id="KW-0732">Signal</keyword>
<comment type="pathway">
    <text evidence="1 7">Cell wall biogenesis; peptidoglycan biosynthesis.</text>
</comment>
<dbReference type="CDD" id="cd13432">
    <property type="entry name" value="LDT_IgD_like_2"/>
    <property type="match status" value="1"/>
</dbReference>
<feature type="compositionally biased region" description="Low complexity" evidence="8">
    <location>
        <begin position="33"/>
        <end position="50"/>
    </location>
</feature>
<dbReference type="PROSITE" id="PS51318">
    <property type="entry name" value="TAT"/>
    <property type="match status" value="1"/>
</dbReference>
<sequence>MRRTTGASRRAVLMLGAAAAVTAACTEPERKAPSGAAGSPSPSPSGAPLATGQITTPADAAASVSTATDIAVTVDNATRTDVELLDAAGARVEGHLQPDGTTWRPARQLSYNTRYTVKLTVAGGDGKDVTTTTTFTTMKKPANLAKVSSVVQDKQTVGVAMPLIVSFGVDVIKDQRAAVQRRLFATSNPPQEGVWHWFSGKEVHFRPKEYWQPGTTLSLRAAVGGVSFGGKWVGERDVTVQATVGRKLLMEVDNKTKQLTVTQDGQVVRTCPVSLGKPSSPTASGHLIIMIKNEWEWFDSSTFGVPSESDDGYRMKVYWPQRLTWDGEYFHSAPWSEQHQGKRNVSHGCTNLSEANAKWLWQQTLIGDPVIIRGTEEHVKWGNGWTDWDIDWERYAKGSAV</sequence>
<dbReference type="PROSITE" id="PS51257">
    <property type="entry name" value="PROKAR_LIPOPROTEIN"/>
    <property type="match status" value="1"/>
</dbReference>
<feature type="signal peptide" evidence="9">
    <location>
        <begin position="1"/>
        <end position="23"/>
    </location>
</feature>
<evidence type="ECO:0000256" key="1">
    <source>
        <dbReference type="ARBA" id="ARBA00004752"/>
    </source>
</evidence>
<reference evidence="11" key="1">
    <citation type="submission" date="2021-04" db="EMBL/GenBank/DDBJ databases">
        <title>Biosynthetic gene clusters of Dactylosporangioum roseum.</title>
        <authorList>
            <person name="Hartkoorn R.C."/>
            <person name="Beaudoing E."/>
            <person name="Hot D."/>
            <person name="Moureu S."/>
        </authorList>
    </citation>
    <scope>NUCLEOTIDE SEQUENCE</scope>
    <source>
        <strain evidence="11">NRRL B-16295</strain>
    </source>
</reference>
<keyword evidence="6 7" id="KW-0961">Cell wall biogenesis/degradation</keyword>
<dbReference type="PANTHER" id="PTHR30582">
    <property type="entry name" value="L,D-TRANSPEPTIDASE"/>
    <property type="match status" value="1"/>
</dbReference>
<dbReference type="Gene3D" id="2.40.440.10">
    <property type="entry name" value="L,D-transpeptidase catalytic domain-like"/>
    <property type="match status" value="1"/>
</dbReference>
<keyword evidence="12" id="KW-1185">Reference proteome</keyword>
<dbReference type="Gene3D" id="2.60.40.3710">
    <property type="match status" value="1"/>
</dbReference>
<evidence type="ECO:0000256" key="6">
    <source>
        <dbReference type="ARBA" id="ARBA00023316"/>
    </source>
</evidence>
<feature type="region of interest" description="Disordered" evidence="8">
    <location>
        <begin position="26"/>
        <end position="53"/>
    </location>
</feature>
<dbReference type="InterPro" id="IPR005490">
    <property type="entry name" value="LD_TPept_cat_dom"/>
</dbReference>
<evidence type="ECO:0000313" key="11">
    <source>
        <dbReference type="EMBL" id="UWZ33846.1"/>
    </source>
</evidence>
<feature type="active site" description="Proton donor/acceptor" evidence="7">
    <location>
        <position position="331"/>
    </location>
</feature>
<evidence type="ECO:0000256" key="4">
    <source>
        <dbReference type="ARBA" id="ARBA00022984"/>
    </source>
</evidence>
<evidence type="ECO:0000256" key="3">
    <source>
        <dbReference type="ARBA" id="ARBA00022960"/>
    </source>
</evidence>
<dbReference type="SUPFAM" id="SSF141523">
    <property type="entry name" value="L,D-transpeptidase catalytic domain-like"/>
    <property type="match status" value="1"/>
</dbReference>
<dbReference type="PANTHER" id="PTHR30582:SF2">
    <property type="entry name" value="L,D-TRANSPEPTIDASE YCIB-RELATED"/>
    <property type="match status" value="1"/>
</dbReference>
<gene>
    <name evidence="11" type="ORF">Drose_21490</name>
</gene>
<dbReference type="Gene3D" id="2.60.40.3780">
    <property type="match status" value="1"/>
</dbReference>
<dbReference type="RefSeq" id="WP_260723125.1">
    <property type="nucleotide sequence ID" value="NZ_BAAABS010000009.1"/>
</dbReference>
<evidence type="ECO:0000256" key="7">
    <source>
        <dbReference type="PROSITE-ProRule" id="PRU01373"/>
    </source>
</evidence>
<dbReference type="Pfam" id="PF03734">
    <property type="entry name" value="YkuD"/>
    <property type="match status" value="1"/>
</dbReference>
<dbReference type="Proteomes" id="UP001058271">
    <property type="component" value="Chromosome"/>
</dbReference>
<dbReference type="PROSITE" id="PS52029">
    <property type="entry name" value="LD_TPASE"/>
    <property type="match status" value="1"/>
</dbReference>
<organism evidence="11 12">
    <name type="scientific">Dactylosporangium roseum</name>
    <dbReference type="NCBI Taxonomy" id="47989"/>
    <lineage>
        <taxon>Bacteria</taxon>
        <taxon>Bacillati</taxon>
        <taxon>Actinomycetota</taxon>
        <taxon>Actinomycetes</taxon>
        <taxon>Micromonosporales</taxon>
        <taxon>Micromonosporaceae</taxon>
        <taxon>Dactylosporangium</taxon>
    </lineage>
</organism>
<evidence type="ECO:0000256" key="5">
    <source>
        <dbReference type="ARBA" id="ARBA00023315"/>
    </source>
</evidence>
<feature type="chain" id="PRO_5046800805" evidence="9">
    <location>
        <begin position="24"/>
        <end position="401"/>
    </location>
</feature>
<evidence type="ECO:0000313" key="12">
    <source>
        <dbReference type="Proteomes" id="UP001058271"/>
    </source>
</evidence>
<dbReference type="EMBL" id="CP073721">
    <property type="protein sequence ID" value="UWZ33846.1"/>
    <property type="molecule type" value="Genomic_DNA"/>
</dbReference>
<name>A0ABY5YVR8_9ACTN</name>
<keyword evidence="5" id="KW-0012">Acyltransferase</keyword>
<dbReference type="InterPro" id="IPR038063">
    <property type="entry name" value="Transpep_catalytic_dom"/>
</dbReference>
<dbReference type="InterPro" id="IPR041280">
    <property type="entry name" value="Big_10"/>
</dbReference>
<protein>
    <submittedName>
        <fullName evidence="11">L,D-transpeptidase family protein</fullName>
    </submittedName>
</protein>
<evidence type="ECO:0000256" key="2">
    <source>
        <dbReference type="ARBA" id="ARBA00022679"/>
    </source>
</evidence>
<feature type="active site" description="Nucleophile" evidence="7">
    <location>
        <position position="349"/>
    </location>
</feature>
<dbReference type="InterPro" id="IPR050979">
    <property type="entry name" value="LD-transpeptidase"/>
</dbReference>
<keyword evidence="4 7" id="KW-0573">Peptidoglycan synthesis</keyword>
<keyword evidence="2" id="KW-0808">Transferase</keyword>